<evidence type="ECO:0000256" key="9">
    <source>
        <dbReference type="SAM" id="Phobius"/>
    </source>
</evidence>
<evidence type="ECO:0000313" key="10">
    <source>
        <dbReference type="EMBL" id="TXL70034.1"/>
    </source>
</evidence>
<dbReference type="InterPro" id="IPR052157">
    <property type="entry name" value="BCAA_transport_permease"/>
</dbReference>
<feature type="transmembrane region" description="Helical" evidence="9">
    <location>
        <begin position="191"/>
        <end position="211"/>
    </location>
</feature>
<dbReference type="PANTHER" id="PTHR11795">
    <property type="entry name" value="BRANCHED-CHAIN AMINO ACID TRANSPORT SYSTEM PERMEASE PROTEIN LIVH"/>
    <property type="match status" value="1"/>
</dbReference>
<keyword evidence="2" id="KW-0813">Transport</keyword>
<dbReference type="OrthoDB" id="9779023at2"/>
<comment type="subcellular location">
    <subcellularLocation>
        <location evidence="1">Cell membrane</location>
        <topology evidence="1">Multi-pass membrane protein</topology>
    </subcellularLocation>
</comment>
<keyword evidence="6 9" id="KW-1133">Transmembrane helix</keyword>
<evidence type="ECO:0000313" key="11">
    <source>
        <dbReference type="Proteomes" id="UP000321638"/>
    </source>
</evidence>
<feature type="transmembrane region" description="Helical" evidence="9">
    <location>
        <begin position="94"/>
        <end position="117"/>
    </location>
</feature>
<comment type="similarity">
    <text evidence="8">Belongs to the binding-protein-dependent transport system permease family. LivHM subfamily.</text>
</comment>
<accession>A0A5C8P8G3</accession>
<evidence type="ECO:0000256" key="8">
    <source>
        <dbReference type="ARBA" id="ARBA00037998"/>
    </source>
</evidence>
<keyword evidence="3" id="KW-1003">Cell membrane</keyword>
<dbReference type="CDD" id="cd06582">
    <property type="entry name" value="TM_PBP1_LivH_like"/>
    <property type="match status" value="1"/>
</dbReference>
<protein>
    <submittedName>
        <fullName evidence="10">Branched-chain amino acid ABC transporter permease</fullName>
    </submittedName>
</protein>
<comment type="caution">
    <text evidence="10">The sequence shown here is derived from an EMBL/GenBank/DDBJ whole genome shotgun (WGS) entry which is preliminary data.</text>
</comment>
<keyword evidence="5" id="KW-0029">Amino-acid transport</keyword>
<dbReference type="GO" id="GO:0022857">
    <property type="term" value="F:transmembrane transporter activity"/>
    <property type="evidence" value="ECO:0007669"/>
    <property type="project" value="InterPro"/>
</dbReference>
<name>A0A5C8P8G3_9HYPH</name>
<keyword evidence="11" id="KW-1185">Reference proteome</keyword>
<keyword evidence="4 9" id="KW-0812">Transmembrane</keyword>
<feature type="transmembrane region" description="Helical" evidence="9">
    <location>
        <begin position="12"/>
        <end position="29"/>
    </location>
</feature>
<evidence type="ECO:0000256" key="5">
    <source>
        <dbReference type="ARBA" id="ARBA00022970"/>
    </source>
</evidence>
<evidence type="ECO:0000256" key="7">
    <source>
        <dbReference type="ARBA" id="ARBA00023136"/>
    </source>
</evidence>
<dbReference type="PANTHER" id="PTHR11795:SF445">
    <property type="entry name" value="AMINO ACID ABC TRANSPORTER PERMEASE PROTEIN"/>
    <property type="match status" value="1"/>
</dbReference>
<evidence type="ECO:0000256" key="2">
    <source>
        <dbReference type="ARBA" id="ARBA00022448"/>
    </source>
</evidence>
<feature type="transmembrane region" description="Helical" evidence="9">
    <location>
        <begin position="60"/>
        <end position="82"/>
    </location>
</feature>
<keyword evidence="7 9" id="KW-0472">Membrane</keyword>
<feature type="transmembrane region" description="Helical" evidence="9">
    <location>
        <begin position="231"/>
        <end position="257"/>
    </location>
</feature>
<dbReference type="GO" id="GO:0006865">
    <property type="term" value="P:amino acid transport"/>
    <property type="evidence" value="ECO:0007669"/>
    <property type="project" value="UniProtKB-KW"/>
</dbReference>
<dbReference type="InterPro" id="IPR001851">
    <property type="entry name" value="ABC_transp_permease"/>
</dbReference>
<evidence type="ECO:0000256" key="1">
    <source>
        <dbReference type="ARBA" id="ARBA00004651"/>
    </source>
</evidence>
<evidence type="ECO:0000256" key="4">
    <source>
        <dbReference type="ARBA" id="ARBA00022692"/>
    </source>
</evidence>
<evidence type="ECO:0000256" key="3">
    <source>
        <dbReference type="ARBA" id="ARBA00022475"/>
    </source>
</evidence>
<organism evidence="10 11">
    <name type="scientific">Vineibacter terrae</name>
    <dbReference type="NCBI Taxonomy" id="2586908"/>
    <lineage>
        <taxon>Bacteria</taxon>
        <taxon>Pseudomonadati</taxon>
        <taxon>Pseudomonadota</taxon>
        <taxon>Alphaproteobacteria</taxon>
        <taxon>Hyphomicrobiales</taxon>
        <taxon>Vineibacter</taxon>
    </lineage>
</organism>
<dbReference type="EMBL" id="VDUZ01000067">
    <property type="protein sequence ID" value="TXL70034.1"/>
    <property type="molecule type" value="Genomic_DNA"/>
</dbReference>
<dbReference type="GO" id="GO:0005886">
    <property type="term" value="C:plasma membrane"/>
    <property type="evidence" value="ECO:0007669"/>
    <property type="project" value="UniProtKB-SubCell"/>
</dbReference>
<dbReference type="AlphaFoldDB" id="A0A5C8P8G3"/>
<dbReference type="Proteomes" id="UP000321638">
    <property type="component" value="Unassembled WGS sequence"/>
</dbReference>
<feature type="transmembrane region" description="Helical" evidence="9">
    <location>
        <begin position="269"/>
        <end position="292"/>
    </location>
</feature>
<gene>
    <name evidence="10" type="ORF">FHP25_36350</name>
</gene>
<feature type="transmembrane region" description="Helical" evidence="9">
    <location>
        <begin position="36"/>
        <end position="54"/>
    </location>
</feature>
<reference evidence="10 11" key="1">
    <citation type="submission" date="2019-06" db="EMBL/GenBank/DDBJ databases">
        <title>New taxonomy in bacterial strain CC-CFT640, isolated from vineyard.</title>
        <authorList>
            <person name="Lin S.-Y."/>
            <person name="Tsai C.-F."/>
            <person name="Young C.-C."/>
        </authorList>
    </citation>
    <scope>NUCLEOTIDE SEQUENCE [LARGE SCALE GENOMIC DNA]</scope>
    <source>
        <strain evidence="10 11">CC-CFT640</strain>
    </source>
</reference>
<dbReference type="Pfam" id="PF02653">
    <property type="entry name" value="BPD_transp_2"/>
    <property type="match status" value="1"/>
</dbReference>
<evidence type="ECO:0000256" key="6">
    <source>
        <dbReference type="ARBA" id="ARBA00022989"/>
    </source>
</evidence>
<proteinExistence type="inferred from homology"/>
<sequence length="302" mass="30871">MLQTLLDGLAAGAAYALLGVGFTLMFGVMRRLNLSYGATLMFGGYLGALLAARAGDALPAGVLALLGAVVTVAGAAIAGLYVERLCFAPLRGRSGVAAMVSSFAVWMQIEALASLLLPRHTNPYPAPFDLAPLGIAGLSLRPEHLLTFAVAALAALALHRLLTASRFGLALRTLSDSPAAAQAVGIDASRITLLAFLLASALGGLGAWLVLVADQQVTPMFGMWSTAKGLIAMMLGGLGSIPGAVIGGLLLGVVEATGQALFGPQIRELIAYALLFLVLVARPGGLLGRAAFDLDAAARERL</sequence>